<dbReference type="GO" id="GO:0005829">
    <property type="term" value="C:cytosol"/>
    <property type="evidence" value="ECO:0007669"/>
    <property type="project" value="TreeGrafter"/>
</dbReference>
<dbReference type="GO" id="GO:0030490">
    <property type="term" value="P:maturation of SSU-rRNA"/>
    <property type="evidence" value="ECO:0007669"/>
    <property type="project" value="UniProtKB-UniRule"/>
</dbReference>
<dbReference type="PANTHER" id="PTHR33515:SF1">
    <property type="entry name" value="RIBOSOME-BINDING FACTOR A, CHLOROPLASTIC-RELATED"/>
    <property type="match status" value="1"/>
</dbReference>
<dbReference type="InterPro" id="IPR000238">
    <property type="entry name" value="RbfA"/>
</dbReference>
<comment type="similarity">
    <text evidence="2">Belongs to the RbfA family.</text>
</comment>
<dbReference type="AlphaFoldDB" id="A0A841EJJ6"/>
<dbReference type="EMBL" id="JACHKT010000015">
    <property type="protein sequence ID" value="MBB6003702.1"/>
    <property type="molecule type" value="Genomic_DNA"/>
</dbReference>
<gene>
    <name evidence="2" type="primary">rbfA</name>
    <name evidence="3" type="ORF">HNP25_002360</name>
</gene>
<comment type="function">
    <text evidence="2">One of several proteins that assist in the late maturation steps of the functional core of the 30S ribosomal subunit. Associates with free 30S ribosomal subunits (but not with 30S subunits that are part of 70S ribosomes or polysomes). Required for efficient processing of 16S rRNA. May interact with the 5'-terminal helix region of 16S rRNA.</text>
</comment>
<dbReference type="Pfam" id="PF02033">
    <property type="entry name" value="RBFA"/>
    <property type="match status" value="1"/>
</dbReference>
<keyword evidence="2" id="KW-0963">Cytoplasm</keyword>
<keyword evidence="4" id="KW-1185">Reference proteome</keyword>
<keyword evidence="1 2" id="KW-0690">Ribosome biogenesis</keyword>
<comment type="caution">
    <text evidence="3">The sequence shown here is derived from an EMBL/GenBank/DDBJ whole genome shotgun (WGS) entry which is preliminary data.</text>
</comment>
<dbReference type="NCBIfam" id="TIGR00082">
    <property type="entry name" value="rbfA"/>
    <property type="match status" value="1"/>
</dbReference>
<evidence type="ECO:0000313" key="4">
    <source>
        <dbReference type="Proteomes" id="UP000524404"/>
    </source>
</evidence>
<dbReference type="PANTHER" id="PTHR33515">
    <property type="entry name" value="RIBOSOME-BINDING FACTOR A, CHLOROPLASTIC-RELATED"/>
    <property type="match status" value="1"/>
</dbReference>
<dbReference type="RefSeq" id="WP_184134296.1">
    <property type="nucleotide sequence ID" value="NZ_JACHKT010000015.1"/>
</dbReference>
<dbReference type="InterPro" id="IPR015946">
    <property type="entry name" value="KH_dom-like_a/b"/>
</dbReference>
<dbReference type="HAMAP" id="MF_00003">
    <property type="entry name" value="RbfA"/>
    <property type="match status" value="1"/>
</dbReference>
<evidence type="ECO:0000313" key="3">
    <source>
        <dbReference type="EMBL" id="MBB6003702.1"/>
    </source>
</evidence>
<dbReference type="GO" id="GO:0043024">
    <property type="term" value="F:ribosomal small subunit binding"/>
    <property type="evidence" value="ECO:0007669"/>
    <property type="project" value="TreeGrafter"/>
</dbReference>
<dbReference type="Proteomes" id="UP000524404">
    <property type="component" value="Unassembled WGS sequence"/>
</dbReference>
<dbReference type="Gene3D" id="3.30.300.20">
    <property type="match status" value="1"/>
</dbReference>
<dbReference type="InterPro" id="IPR023799">
    <property type="entry name" value="RbfA_dom_sf"/>
</dbReference>
<evidence type="ECO:0000256" key="2">
    <source>
        <dbReference type="HAMAP-Rule" id="MF_00003"/>
    </source>
</evidence>
<protein>
    <recommendedName>
        <fullName evidence="2">Ribosome-binding factor A</fullName>
    </recommendedName>
</protein>
<accession>A0A841EJJ6</accession>
<reference evidence="3 4" key="1">
    <citation type="submission" date="2020-08" db="EMBL/GenBank/DDBJ databases">
        <title>Functional genomics of gut bacteria from endangered species of beetles.</title>
        <authorList>
            <person name="Carlos-Shanley C."/>
        </authorList>
    </citation>
    <scope>NUCLEOTIDE SEQUENCE [LARGE SCALE GENOMIC DNA]</scope>
    <source>
        <strain evidence="3 4">S00070</strain>
    </source>
</reference>
<dbReference type="SUPFAM" id="SSF89919">
    <property type="entry name" value="Ribosome-binding factor A, RbfA"/>
    <property type="match status" value="1"/>
</dbReference>
<sequence length="127" mass="14516">MESKRQQQFAKLIQQDLSDIFQKDMRTTFGKAFVTITEVKMTPDLAIARVYLSFMLANDKAGLLQDIREKSKHIRGILGNRIRNQARIIPNLEFFIDDTAEYAAQMDALISGLDIPPLKEGEEIEID</sequence>
<comment type="subcellular location">
    <subcellularLocation>
        <location evidence="2">Cytoplasm</location>
    </subcellularLocation>
</comment>
<evidence type="ECO:0000256" key="1">
    <source>
        <dbReference type="ARBA" id="ARBA00022517"/>
    </source>
</evidence>
<comment type="subunit">
    <text evidence="2">Monomer. Binds 30S ribosomal subunits, but not 50S ribosomal subunits or 70S ribosomes.</text>
</comment>
<proteinExistence type="inferred from homology"/>
<name>A0A841EJJ6_9BACT</name>
<organism evidence="3 4">
    <name type="scientific">Arcicella rosea</name>
    <dbReference type="NCBI Taxonomy" id="502909"/>
    <lineage>
        <taxon>Bacteria</taxon>
        <taxon>Pseudomonadati</taxon>
        <taxon>Bacteroidota</taxon>
        <taxon>Cytophagia</taxon>
        <taxon>Cytophagales</taxon>
        <taxon>Flectobacillaceae</taxon>
        <taxon>Arcicella</taxon>
    </lineage>
</organism>